<dbReference type="InterPro" id="IPR026906">
    <property type="entry name" value="LRR_5"/>
</dbReference>
<accession>G5ST58</accession>
<dbReference type="PATRIC" id="fig|762968.3.peg.2281"/>
<dbReference type="STRING" id="762968.HMPREF9441_02558"/>
<dbReference type="HOGENOM" id="CLU_034334_6_0_10"/>
<dbReference type="Pfam" id="PF13306">
    <property type="entry name" value="LRR_5"/>
    <property type="match status" value="1"/>
</dbReference>
<dbReference type="Proteomes" id="UP000003598">
    <property type="component" value="Unassembled WGS sequence"/>
</dbReference>
<sequence length="237" mass="25864">DINIPNLVTSIEDQTFYCCTSLTDINIPNSVKSIGSETFYRCTSLTDINIPNSVTSIEYGTFNYCTSLTDINIPNSVKSIGSWAFNGCTSLTDINIPDAVTSIGSKAFSGCTSLTNINIPNSVTNIGSKAFYDCDNLRSVYMNASTPPSIGDQAFHKSSKDLTIYIPRGSYSAYWISYWGNYNLVEYDPTDIQGVTTSAHNGAEKYFSIDGRPLPGPCKGVNIIQDTDGKTRKAWIP</sequence>
<dbReference type="eggNOG" id="COG5492">
    <property type="taxonomic scope" value="Bacteria"/>
</dbReference>
<evidence type="ECO:0000313" key="2">
    <source>
        <dbReference type="Proteomes" id="UP000003598"/>
    </source>
</evidence>
<dbReference type="InterPro" id="IPR032675">
    <property type="entry name" value="LRR_dom_sf"/>
</dbReference>
<keyword evidence="2" id="KW-1185">Reference proteome</keyword>
<gene>
    <name evidence="1" type="ORF">HMPREF9441_02558</name>
</gene>
<dbReference type="OrthoDB" id="1054496at2"/>
<dbReference type="SUPFAM" id="SSF52058">
    <property type="entry name" value="L domain-like"/>
    <property type="match status" value="1"/>
</dbReference>
<name>G5ST58_9BACT</name>
<comment type="caution">
    <text evidence="1">The sequence shown here is derived from an EMBL/GenBank/DDBJ whole genome shotgun (WGS) entry which is preliminary data.</text>
</comment>
<dbReference type="InterPro" id="IPR053139">
    <property type="entry name" value="Surface_bspA-like"/>
</dbReference>
<dbReference type="Gene3D" id="3.80.10.10">
    <property type="entry name" value="Ribonuclease Inhibitor"/>
    <property type="match status" value="1"/>
</dbReference>
<evidence type="ECO:0000313" key="1">
    <source>
        <dbReference type="EMBL" id="EHG99573.1"/>
    </source>
</evidence>
<proteinExistence type="predicted"/>
<dbReference type="Gene3D" id="3.40.50.12480">
    <property type="match status" value="1"/>
</dbReference>
<dbReference type="AlphaFoldDB" id="G5ST58"/>
<dbReference type="GeneID" id="93557944"/>
<evidence type="ECO:0008006" key="3">
    <source>
        <dbReference type="Google" id="ProtNLM"/>
    </source>
</evidence>
<feature type="non-terminal residue" evidence="1">
    <location>
        <position position="1"/>
    </location>
</feature>
<dbReference type="PANTHER" id="PTHR45661:SF3">
    <property type="entry name" value="IG-LIKE DOMAIN-CONTAINING PROTEIN"/>
    <property type="match status" value="1"/>
</dbReference>
<dbReference type="PANTHER" id="PTHR45661">
    <property type="entry name" value="SURFACE ANTIGEN"/>
    <property type="match status" value="1"/>
</dbReference>
<dbReference type="RefSeq" id="WP_008621163.1">
    <property type="nucleotide sequence ID" value="NZ_JH376608.1"/>
</dbReference>
<organism evidence="1 2">
    <name type="scientific">Paraprevotella clara YIT 11840</name>
    <dbReference type="NCBI Taxonomy" id="762968"/>
    <lineage>
        <taxon>Bacteria</taxon>
        <taxon>Pseudomonadati</taxon>
        <taxon>Bacteroidota</taxon>
        <taxon>Bacteroidia</taxon>
        <taxon>Bacteroidales</taxon>
        <taxon>Prevotellaceae</taxon>
        <taxon>Paraprevotella</taxon>
    </lineage>
</organism>
<protein>
    <recommendedName>
        <fullName evidence="3">Leucine Rich repeat-containing domain protein</fullName>
    </recommendedName>
</protein>
<dbReference type="EMBL" id="AFFY01000036">
    <property type="protein sequence ID" value="EHG99573.1"/>
    <property type="molecule type" value="Genomic_DNA"/>
</dbReference>
<reference evidence="1 2" key="1">
    <citation type="submission" date="2011-03" db="EMBL/GenBank/DDBJ databases">
        <authorList>
            <person name="Weinstock G."/>
            <person name="Sodergren E."/>
            <person name="Clifton S."/>
            <person name="Fulton L."/>
            <person name="Fulton B."/>
            <person name="Courtney L."/>
            <person name="Fronick C."/>
            <person name="Harrison M."/>
            <person name="Strong C."/>
            <person name="Farmer C."/>
            <person name="Delahaunty K."/>
            <person name="Markovic C."/>
            <person name="Hall O."/>
            <person name="Minx P."/>
            <person name="Tomlinson C."/>
            <person name="Mitreva M."/>
            <person name="Hou S."/>
            <person name="Chen J."/>
            <person name="Wollam A."/>
            <person name="Pepin K.H."/>
            <person name="Johnson M."/>
            <person name="Bhonagiri V."/>
            <person name="Zhang X."/>
            <person name="Suruliraj S."/>
            <person name="Warren W."/>
            <person name="Chinwalla A."/>
            <person name="Mardis E.R."/>
            <person name="Wilson R.K."/>
        </authorList>
    </citation>
    <scope>NUCLEOTIDE SEQUENCE [LARGE SCALE GENOMIC DNA]</scope>
    <source>
        <strain evidence="1 2">YIT 11840</strain>
    </source>
</reference>